<protein>
    <recommendedName>
        <fullName evidence="8">Mg2+ transporter protein, CorA-like/Zinc transport protein ZntB</fullName>
    </recommendedName>
</protein>
<feature type="transmembrane region" description="Helical" evidence="5">
    <location>
        <begin position="394"/>
        <end position="414"/>
    </location>
</feature>
<reference evidence="6 7" key="1">
    <citation type="submission" date="2016-07" db="EMBL/GenBank/DDBJ databases">
        <title>Pervasive Adenine N6-methylation of Active Genes in Fungi.</title>
        <authorList>
            <consortium name="DOE Joint Genome Institute"/>
            <person name="Mondo S.J."/>
            <person name="Dannebaum R.O."/>
            <person name="Kuo R.C."/>
            <person name="Labutti K."/>
            <person name="Haridas S."/>
            <person name="Kuo A."/>
            <person name="Salamov A."/>
            <person name="Ahrendt S.R."/>
            <person name="Lipzen A."/>
            <person name="Sullivan W."/>
            <person name="Andreopoulos W.B."/>
            <person name="Clum A."/>
            <person name="Lindquist E."/>
            <person name="Daum C."/>
            <person name="Ramamoorthy G.K."/>
            <person name="Gryganskyi A."/>
            <person name="Culley D."/>
            <person name="Magnuson J.K."/>
            <person name="James T.Y."/>
            <person name="O'Malley M.A."/>
            <person name="Stajich J.E."/>
            <person name="Spatafora J.W."/>
            <person name="Visel A."/>
            <person name="Grigoriev I.V."/>
        </authorList>
    </citation>
    <scope>NUCLEOTIDE SEQUENCE [LARGE SCALE GENOMIC DNA]</scope>
    <source>
        <strain evidence="6 7">CBS 129021</strain>
    </source>
</reference>
<evidence type="ECO:0008006" key="8">
    <source>
        <dbReference type="Google" id="ProtNLM"/>
    </source>
</evidence>
<dbReference type="Gene3D" id="1.20.58.340">
    <property type="entry name" value="Magnesium transport protein CorA, transmembrane region"/>
    <property type="match status" value="1"/>
</dbReference>
<dbReference type="GO" id="GO:0016020">
    <property type="term" value="C:membrane"/>
    <property type="evidence" value="ECO:0007669"/>
    <property type="project" value="UniProtKB-SubCell"/>
</dbReference>
<comment type="subcellular location">
    <subcellularLocation>
        <location evidence="1">Membrane</location>
        <topology evidence="1">Multi-pass membrane protein</topology>
    </subcellularLocation>
</comment>
<keyword evidence="7" id="KW-1185">Reference proteome</keyword>
<organism evidence="6 7">
    <name type="scientific">Pseudomassariella vexata</name>
    <dbReference type="NCBI Taxonomy" id="1141098"/>
    <lineage>
        <taxon>Eukaryota</taxon>
        <taxon>Fungi</taxon>
        <taxon>Dikarya</taxon>
        <taxon>Ascomycota</taxon>
        <taxon>Pezizomycotina</taxon>
        <taxon>Sordariomycetes</taxon>
        <taxon>Xylariomycetidae</taxon>
        <taxon>Amphisphaeriales</taxon>
        <taxon>Pseudomassariaceae</taxon>
        <taxon>Pseudomassariella</taxon>
    </lineage>
</organism>
<feature type="transmembrane region" description="Helical" evidence="5">
    <location>
        <begin position="357"/>
        <end position="382"/>
    </location>
</feature>
<gene>
    <name evidence="6" type="ORF">BCR38DRAFT_58470</name>
</gene>
<evidence type="ECO:0000256" key="4">
    <source>
        <dbReference type="ARBA" id="ARBA00023136"/>
    </source>
</evidence>
<proteinExistence type="predicted"/>
<dbReference type="RefSeq" id="XP_040712076.1">
    <property type="nucleotide sequence ID" value="XM_040865494.1"/>
</dbReference>
<keyword evidence="3 5" id="KW-1133">Transmembrane helix</keyword>
<dbReference type="OrthoDB" id="2830640at2759"/>
<dbReference type="GeneID" id="63781706"/>
<evidence type="ECO:0000256" key="2">
    <source>
        <dbReference type="ARBA" id="ARBA00022692"/>
    </source>
</evidence>
<dbReference type="SUPFAM" id="SSF144083">
    <property type="entry name" value="Magnesium transport protein CorA, transmembrane region"/>
    <property type="match status" value="1"/>
</dbReference>
<keyword evidence="4 5" id="KW-0472">Membrane</keyword>
<keyword evidence="2 5" id="KW-0812">Transmembrane</keyword>
<evidence type="ECO:0000313" key="7">
    <source>
        <dbReference type="Proteomes" id="UP000193689"/>
    </source>
</evidence>
<sequence length="503" mass="56783">MDEVVYADLLRDRTLFAPADGHRAFEMYHAVGDEGSQFKERVLSERQISSWLRNGQSPRMETSTPPPWFRLLVCSPRTLDQNIWPIPLASDTLQDVLHLLGVPSLFPRAVCRHVPVATPFDSLDDTGRYGMVLRTNLSWTWQYALAMVHDPKTKSTTGIVIGLRSSEAEEVLLSIRKAARLLECPAMLPCIFMDIALDSLCQDAEGRRKSLLQICYETGLHGFQRASFKGQWDDRNDLDLDVLMQKLTGLSDACAGISAVCQMQANFIDAISSFKDQWDPDNSQHPSRHVQQRLSFFRSVLHGVESKIIYTKSSAQGQVQTIYTLISQRDSRSHFVLAEATQKLAAMSRKDSIDMRIIAAVTLIFLPATFTATFFSASFFNFQPSGGDHVSSWVWLYWVVTVLLTIIVLGSWWYSARLEHVKAQDAFRRESEMQLRRAETEIPKALFVETGQPPSARVEVLRPYLGGSLAEGVFAQRGEFVLPKATCYACLQLIMMHVFSIYP</sequence>
<dbReference type="AlphaFoldDB" id="A0A1Y2DJS7"/>
<evidence type="ECO:0000256" key="5">
    <source>
        <dbReference type="SAM" id="Phobius"/>
    </source>
</evidence>
<name>A0A1Y2DJS7_9PEZI</name>
<evidence type="ECO:0000256" key="3">
    <source>
        <dbReference type="ARBA" id="ARBA00022989"/>
    </source>
</evidence>
<dbReference type="STRING" id="1141098.A0A1Y2DJS7"/>
<evidence type="ECO:0000256" key="1">
    <source>
        <dbReference type="ARBA" id="ARBA00004141"/>
    </source>
</evidence>
<dbReference type="InterPro" id="IPR045863">
    <property type="entry name" value="CorA_TM1_TM2"/>
</dbReference>
<dbReference type="InParanoid" id="A0A1Y2DJS7"/>
<accession>A0A1Y2DJS7</accession>
<evidence type="ECO:0000313" key="6">
    <source>
        <dbReference type="EMBL" id="ORY59502.1"/>
    </source>
</evidence>
<dbReference type="Proteomes" id="UP000193689">
    <property type="component" value="Unassembled WGS sequence"/>
</dbReference>
<comment type="caution">
    <text evidence="6">The sequence shown here is derived from an EMBL/GenBank/DDBJ whole genome shotgun (WGS) entry which is preliminary data.</text>
</comment>
<dbReference type="EMBL" id="MCFJ01000013">
    <property type="protein sequence ID" value="ORY59502.1"/>
    <property type="molecule type" value="Genomic_DNA"/>
</dbReference>